<protein>
    <recommendedName>
        <fullName evidence="3">Lipocalin-like domain-containing protein</fullName>
    </recommendedName>
</protein>
<comment type="caution">
    <text evidence="1">The sequence shown here is derived from an EMBL/GenBank/DDBJ whole genome shotgun (WGS) entry which is preliminary data.</text>
</comment>
<accession>A0ABN8EQF9</accession>
<evidence type="ECO:0000313" key="2">
    <source>
        <dbReference type="Proteomes" id="UP000837932"/>
    </source>
</evidence>
<gene>
    <name evidence="1" type="ORF">EMA8858_01259</name>
</gene>
<evidence type="ECO:0000313" key="1">
    <source>
        <dbReference type="EMBL" id="CAH0995139.1"/>
    </source>
</evidence>
<reference evidence="1" key="1">
    <citation type="submission" date="2021-12" db="EMBL/GenBank/DDBJ databases">
        <authorList>
            <person name="Rodrigo-Torres L."/>
            <person name="Arahal R. D."/>
            <person name="Lucena T."/>
        </authorList>
    </citation>
    <scope>NUCLEOTIDE SEQUENCE</scope>
    <source>
        <strain evidence="1">CECT 8858</strain>
    </source>
</reference>
<name>A0ABN8EQF9_9BACT</name>
<dbReference type="RefSeq" id="WP_238805522.1">
    <property type="nucleotide sequence ID" value="NZ_CAKLPY010000001.1"/>
</dbReference>
<dbReference type="EMBL" id="CAKLPY010000001">
    <property type="protein sequence ID" value="CAH0995139.1"/>
    <property type="molecule type" value="Genomic_DNA"/>
</dbReference>
<proteinExistence type="predicted"/>
<sequence>MKIQNLSIALILTLTFVFSCKKSETVVTPKTKTELLAGTVSKTWKNTKAQATNAQGLSIDLVISQPICIVDNLIIFFPNKIYEFREGATKCNPADPDLLLKANWSFNATETQFTIDKISFLGKEYNNTTFDIVELTENIFVGKTTLAVNGVTYQFAATFEPVK</sequence>
<organism evidence="1 2">
    <name type="scientific">Emticicia aquatica</name>
    <dbReference type="NCBI Taxonomy" id="1681835"/>
    <lineage>
        <taxon>Bacteria</taxon>
        <taxon>Pseudomonadati</taxon>
        <taxon>Bacteroidota</taxon>
        <taxon>Cytophagia</taxon>
        <taxon>Cytophagales</taxon>
        <taxon>Leadbetterellaceae</taxon>
        <taxon>Emticicia</taxon>
    </lineage>
</organism>
<dbReference type="PROSITE" id="PS51257">
    <property type="entry name" value="PROKAR_LIPOPROTEIN"/>
    <property type="match status" value="1"/>
</dbReference>
<evidence type="ECO:0008006" key="3">
    <source>
        <dbReference type="Google" id="ProtNLM"/>
    </source>
</evidence>
<dbReference type="Proteomes" id="UP000837932">
    <property type="component" value="Unassembled WGS sequence"/>
</dbReference>
<keyword evidence="2" id="KW-1185">Reference proteome</keyword>